<evidence type="ECO:0000313" key="3">
    <source>
        <dbReference type="EMBL" id="OGF24658.1"/>
    </source>
</evidence>
<organism evidence="3 4">
    <name type="scientific">Candidatus Falkowbacteria bacterium RIFCSPLOWO2_02_FULL_45_21</name>
    <dbReference type="NCBI Taxonomy" id="1797989"/>
    <lineage>
        <taxon>Bacteria</taxon>
        <taxon>Candidatus Falkowiibacteriota</taxon>
    </lineage>
</organism>
<sequence>MDIVIDLQPVTDFLNLPIDQLLLTSLYYVGWIPLAATFIWGVIQVWLRYIRLAYGASEKTVLLAIDIPRGNAQTPKAVENIFSYLAGAHSTQDLYEKWWLGMWQLYFSFEIVSIEGYIQFLIWTPEKYRYLVDAAIYSQYPDAEITEVNDYTEGFPVHFPDDQYDIFGGEFKLVEDSVYPIKTYKYFEHLMGEPETQYKDPMATLMDLMSSLKRGEQLWYQILVIPISSDWSMAGDEEVKRIIGEKSGKKNWIDNIADWLINLMGQFSEMIYQLWGDIEEKKKEEKEAQFRMMNLKPRQKKQVEEIQEKVGKLGFGVKIRYVYVARKEAINKNKVTYGLIGYMKQFNFNDLNSYKPDIGDRGTVTKVKYDRLFGQLRVNYRKTKVMLAYKYRSDVRGRAPHILNTEELASIWHFPAEASVKAPLIQKAPGRKAEPPSSLPVIKENVAKELAGGGRLISEGIFNLAGGASLRGPETKVKHEPPGNLPVV</sequence>
<keyword evidence="1" id="KW-0812">Transmembrane</keyword>
<name>A0A1F5SD99_9BACT</name>
<reference evidence="3 4" key="1">
    <citation type="journal article" date="2016" name="Nat. Commun.">
        <title>Thousands of microbial genomes shed light on interconnected biogeochemical processes in an aquifer system.</title>
        <authorList>
            <person name="Anantharaman K."/>
            <person name="Brown C.T."/>
            <person name="Hug L.A."/>
            <person name="Sharon I."/>
            <person name="Castelle C.J."/>
            <person name="Probst A.J."/>
            <person name="Thomas B.C."/>
            <person name="Singh A."/>
            <person name="Wilkins M.J."/>
            <person name="Karaoz U."/>
            <person name="Brodie E.L."/>
            <person name="Williams K.H."/>
            <person name="Hubbard S.S."/>
            <person name="Banfield J.F."/>
        </authorList>
    </citation>
    <scope>NUCLEOTIDE SEQUENCE [LARGE SCALE GENOMIC DNA]</scope>
</reference>
<dbReference type="AlphaFoldDB" id="A0A1F5SD99"/>
<dbReference type="InterPro" id="IPR058441">
    <property type="entry name" value="DUF8128"/>
</dbReference>
<protein>
    <recommendedName>
        <fullName evidence="2">DUF8128 domain-containing protein</fullName>
    </recommendedName>
</protein>
<keyword evidence="1" id="KW-1133">Transmembrane helix</keyword>
<dbReference type="STRING" id="1797989.A3H66_00100"/>
<comment type="caution">
    <text evidence="3">The sequence shown here is derived from an EMBL/GenBank/DDBJ whole genome shotgun (WGS) entry which is preliminary data.</text>
</comment>
<feature type="transmembrane region" description="Helical" evidence="1">
    <location>
        <begin position="26"/>
        <end position="47"/>
    </location>
</feature>
<dbReference type="Proteomes" id="UP000178783">
    <property type="component" value="Unassembled WGS sequence"/>
</dbReference>
<evidence type="ECO:0000259" key="2">
    <source>
        <dbReference type="Pfam" id="PF26449"/>
    </source>
</evidence>
<dbReference type="Pfam" id="PF26449">
    <property type="entry name" value="DUF8128"/>
    <property type="match status" value="1"/>
</dbReference>
<dbReference type="EMBL" id="MFFW01000004">
    <property type="protein sequence ID" value="OGF24658.1"/>
    <property type="molecule type" value="Genomic_DNA"/>
</dbReference>
<feature type="domain" description="DUF8128" evidence="2">
    <location>
        <begin position="107"/>
        <end position="335"/>
    </location>
</feature>
<keyword evidence="1" id="KW-0472">Membrane</keyword>
<accession>A0A1F5SD99</accession>
<evidence type="ECO:0000256" key="1">
    <source>
        <dbReference type="SAM" id="Phobius"/>
    </source>
</evidence>
<proteinExistence type="predicted"/>
<evidence type="ECO:0000313" key="4">
    <source>
        <dbReference type="Proteomes" id="UP000178783"/>
    </source>
</evidence>
<gene>
    <name evidence="3" type="ORF">A3H66_00100</name>
</gene>